<dbReference type="Proteomes" id="UP000694555">
    <property type="component" value="Unplaced"/>
</dbReference>
<proteinExistence type="predicted"/>
<dbReference type="Ensembl" id="ENSBJAT00000022274.1">
    <property type="protein sequence ID" value="ENSBJAP00000021664.1"/>
    <property type="gene ID" value="ENSBJAG00000014117.1"/>
</dbReference>
<protein>
    <submittedName>
        <fullName evidence="1">Uncharacterized protein</fullName>
    </submittedName>
</protein>
<evidence type="ECO:0000313" key="2">
    <source>
        <dbReference type="Proteomes" id="UP000694555"/>
    </source>
</evidence>
<sequence length="52" mass="5669">MIQMGCEKGHVVISMSSVVTFDTASQLHTVISASRYPCEKNLTPLYSGVFFG</sequence>
<reference evidence="1" key="2">
    <citation type="submission" date="2025-09" db="UniProtKB">
        <authorList>
            <consortium name="Ensembl"/>
        </authorList>
    </citation>
    <scope>IDENTIFICATION</scope>
</reference>
<evidence type="ECO:0000313" key="1">
    <source>
        <dbReference type="Ensembl" id="ENSBJAP00000021664.1"/>
    </source>
</evidence>
<dbReference type="AlphaFoldDB" id="A0A8C0BST8"/>
<organism evidence="1 2">
    <name type="scientific">Buteo japonicus</name>
    <dbReference type="NCBI Taxonomy" id="224669"/>
    <lineage>
        <taxon>Eukaryota</taxon>
        <taxon>Metazoa</taxon>
        <taxon>Chordata</taxon>
        <taxon>Craniata</taxon>
        <taxon>Vertebrata</taxon>
        <taxon>Euteleostomi</taxon>
        <taxon>Archelosauria</taxon>
        <taxon>Archosauria</taxon>
        <taxon>Dinosauria</taxon>
        <taxon>Saurischia</taxon>
        <taxon>Theropoda</taxon>
        <taxon>Coelurosauria</taxon>
        <taxon>Aves</taxon>
        <taxon>Neognathae</taxon>
        <taxon>Neoaves</taxon>
        <taxon>Telluraves</taxon>
        <taxon>Accipitrimorphae</taxon>
        <taxon>Accipitriformes</taxon>
        <taxon>Accipitridae</taxon>
        <taxon>Accipitrinae</taxon>
        <taxon>Buteo</taxon>
    </lineage>
</organism>
<keyword evidence="2" id="KW-1185">Reference proteome</keyword>
<accession>A0A8C0BST8</accession>
<name>A0A8C0BST8_9AVES</name>
<reference evidence="1" key="1">
    <citation type="submission" date="2025-08" db="UniProtKB">
        <authorList>
            <consortium name="Ensembl"/>
        </authorList>
    </citation>
    <scope>IDENTIFICATION</scope>
</reference>